<accession>A0A7H4NW57</accession>
<name>A0A7H4NW57_9ENTR</name>
<dbReference type="EMBL" id="UGMX01000002">
    <property type="protein sequence ID" value="STW04422.1"/>
    <property type="molecule type" value="Genomic_DNA"/>
</dbReference>
<evidence type="ECO:0000313" key="2">
    <source>
        <dbReference type="Proteomes" id="UP000254571"/>
    </source>
</evidence>
<proteinExistence type="predicted"/>
<reference evidence="1 2" key="1">
    <citation type="submission" date="2018-06" db="EMBL/GenBank/DDBJ databases">
        <authorList>
            <consortium name="Pathogen Informatics"/>
            <person name="Doyle S."/>
        </authorList>
    </citation>
    <scope>NUCLEOTIDE SEQUENCE [LARGE SCALE GENOMIC DNA]</scope>
    <source>
        <strain evidence="1 2">NCTC9149</strain>
    </source>
</reference>
<sequence>MNVTICTIGELLVEFLAKEESQGFSRPGEFWGPYPSGAPAIFADQVAKLGLGFGAFQLRRQRCFWGNEYCAAGKRWRQR</sequence>
<protein>
    <submittedName>
        <fullName evidence="1">Fructokinase</fullName>
    </submittedName>
</protein>
<gene>
    <name evidence="1" type="ORF">NCTC9149_00769</name>
</gene>
<comment type="caution">
    <text evidence="1">The sequence shown here is derived from an EMBL/GenBank/DDBJ whole genome shotgun (WGS) entry which is preliminary data.</text>
</comment>
<keyword evidence="1" id="KW-0808">Transferase</keyword>
<keyword evidence="1" id="KW-0418">Kinase</keyword>
<dbReference type="Proteomes" id="UP000254571">
    <property type="component" value="Unassembled WGS sequence"/>
</dbReference>
<organism evidence="1 2">
    <name type="scientific">Klebsiella grimontii</name>
    <dbReference type="NCBI Taxonomy" id="2058152"/>
    <lineage>
        <taxon>Bacteria</taxon>
        <taxon>Pseudomonadati</taxon>
        <taxon>Pseudomonadota</taxon>
        <taxon>Gammaproteobacteria</taxon>
        <taxon>Enterobacterales</taxon>
        <taxon>Enterobacteriaceae</taxon>
        <taxon>Klebsiella/Raoultella group</taxon>
        <taxon>Klebsiella</taxon>
    </lineage>
</organism>
<dbReference type="AlphaFoldDB" id="A0A7H4NW57"/>
<evidence type="ECO:0000313" key="1">
    <source>
        <dbReference type="EMBL" id="STW04422.1"/>
    </source>
</evidence>
<dbReference type="GO" id="GO:0016301">
    <property type="term" value="F:kinase activity"/>
    <property type="evidence" value="ECO:0007669"/>
    <property type="project" value="UniProtKB-KW"/>
</dbReference>